<name>A0A9X2X6T6_9HYPH</name>
<accession>A0A9X2X6T6</accession>
<comment type="caution">
    <text evidence="1">The sequence shown here is derived from an EMBL/GenBank/DDBJ whole genome shotgun (WGS) entry which is preliminary data.</text>
</comment>
<keyword evidence="2" id="KW-1185">Reference proteome</keyword>
<protein>
    <submittedName>
        <fullName evidence="1">Uncharacterized protein</fullName>
    </submittedName>
</protein>
<dbReference type="Proteomes" id="UP001149009">
    <property type="component" value="Unassembled WGS sequence"/>
</dbReference>
<dbReference type="AlphaFoldDB" id="A0A9X2X6T6"/>
<sequence length="70" mass="7902">MRVDYQIDNHRRVYAFAQGTLDRSGDIDRNDRAGVVGEMKLTDKIGLNGEISYGIHGPGAFHERRDDLDP</sequence>
<gene>
    <name evidence="1" type="ORF">NYR54_02905</name>
</gene>
<evidence type="ECO:0000313" key="1">
    <source>
        <dbReference type="EMBL" id="MCT8989251.1"/>
    </source>
</evidence>
<evidence type="ECO:0000313" key="2">
    <source>
        <dbReference type="Proteomes" id="UP001149009"/>
    </source>
</evidence>
<dbReference type="EMBL" id="JAODNV010000004">
    <property type="protein sequence ID" value="MCT8989251.1"/>
    <property type="molecule type" value="Genomic_DNA"/>
</dbReference>
<reference evidence="1" key="1">
    <citation type="submission" date="2022-08" db="EMBL/GenBank/DDBJ databases">
        <title>Chelativorans sichuanense sp. nov., a paraffin oil-degrading bacterium isolated from a mixture of oil-based drill cuttings and paddy soil.</title>
        <authorList>
            <person name="Yu J."/>
            <person name="Liu H."/>
            <person name="Chen Q."/>
        </authorList>
    </citation>
    <scope>NUCLEOTIDE SEQUENCE</scope>
    <source>
        <strain evidence="1">SCAU 2101</strain>
    </source>
</reference>
<dbReference type="RefSeq" id="WP_261513953.1">
    <property type="nucleotide sequence ID" value="NZ_JAODNV010000004.1"/>
</dbReference>
<organism evidence="1 2">
    <name type="scientific">Chelativorans petroleitrophicus</name>
    <dbReference type="NCBI Taxonomy" id="2975484"/>
    <lineage>
        <taxon>Bacteria</taxon>
        <taxon>Pseudomonadati</taxon>
        <taxon>Pseudomonadota</taxon>
        <taxon>Alphaproteobacteria</taxon>
        <taxon>Hyphomicrobiales</taxon>
        <taxon>Phyllobacteriaceae</taxon>
        <taxon>Chelativorans</taxon>
    </lineage>
</organism>
<proteinExistence type="predicted"/>